<dbReference type="EMBL" id="KN840520">
    <property type="protein sequence ID" value="KIP06367.1"/>
    <property type="molecule type" value="Genomic_DNA"/>
</dbReference>
<dbReference type="HOGENOM" id="CLU_779800_0_0_1"/>
<accession>A0A0C3S6S8</accession>
<dbReference type="Proteomes" id="UP000053257">
    <property type="component" value="Unassembled WGS sequence"/>
</dbReference>
<dbReference type="AlphaFoldDB" id="A0A0C3S6S8"/>
<evidence type="ECO:0000313" key="3">
    <source>
        <dbReference type="Proteomes" id="UP000053257"/>
    </source>
</evidence>
<evidence type="ECO:0000256" key="1">
    <source>
        <dbReference type="SAM" id="MobiDB-lite"/>
    </source>
</evidence>
<gene>
    <name evidence="2" type="ORF">PHLGIDRAFT_119070</name>
</gene>
<protein>
    <submittedName>
        <fullName evidence="2">Uncharacterized protein</fullName>
    </submittedName>
</protein>
<sequence length="356" mass="39079">MSQTYSQVRRRLVADWVQEEARPSSSVPGLLARPVLRVSDTDSRATASSRSPRNLHVLAAAFDSWRPTARVYMAFAWLCESSLTSPFPTGPAREAERSPSVPYDMVDTLHVNERLYWSPGGHQYVVDIHGHPRPSTGHRYDADEDRPVDLIHGPSPSGGRTFYAPGDPPGLPDVNIDGAVGRPSQSEWKHSFRALDGHDLMKIFPPNPPNPPHDDHCHALFKRQMHAFLSEFPTAVAPARHRDHARHLPVVRARSNPSPTSPTGGMLPEQARTDERPDSSRRSDSGNSEDRRAPSSPPSSAGHAPYGAMLPSPPIPQAHRRDPQTSPAHAHAPAHASHAVGPRYAAPQPTLRVDTR</sequence>
<keyword evidence="3" id="KW-1185">Reference proteome</keyword>
<feature type="compositionally biased region" description="Low complexity" evidence="1">
    <location>
        <begin position="326"/>
        <end position="339"/>
    </location>
</feature>
<reference evidence="2 3" key="1">
    <citation type="journal article" date="2014" name="PLoS Genet.">
        <title>Analysis of the Phlebiopsis gigantea genome, transcriptome and secretome provides insight into its pioneer colonization strategies of wood.</title>
        <authorList>
            <person name="Hori C."/>
            <person name="Ishida T."/>
            <person name="Igarashi K."/>
            <person name="Samejima M."/>
            <person name="Suzuki H."/>
            <person name="Master E."/>
            <person name="Ferreira P."/>
            <person name="Ruiz-Duenas F.J."/>
            <person name="Held B."/>
            <person name="Canessa P."/>
            <person name="Larrondo L.F."/>
            <person name="Schmoll M."/>
            <person name="Druzhinina I.S."/>
            <person name="Kubicek C.P."/>
            <person name="Gaskell J.A."/>
            <person name="Kersten P."/>
            <person name="St John F."/>
            <person name="Glasner J."/>
            <person name="Sabat G."/>
            <person name="Splinter BonDurant S."/>
            <person name="Syed K."/>
            <person name="Yadav J."/>
            <person name="Mgbeahuruike A.C."/>
            <person name="Kovalchuk A."/>
            <person name="Asiegbu F.O."/>
            <person name="Lackner G."/>
            <person name="Hoffmeister D."/>
            <person name="Rencoret J."/>
            <person name="Gutierrez A."/>
            <person name="Sun H."/>
            <person name="Lindquist E."/>
            <person name="Barry K."/>
            <person name="Riley R."/>
            <person name="Grigoriev I.V."/>
            <person name="Henrissat B."/>
            <person name="Kues U."/>
            <person name="Berka R.M."/>
            <person name="Martinez A.T."/>
            <person name="Covert S.F."/>
            <person name="Blanchette R.A."/>
            <person name="Cullen D."/>
        </authorList>
    </citation>
    <scope>NUCLEOTIDE SEQUENCE [LARGE SCALE GENOMIC DNA]</scope>
    <source>
        <strain evidence="2 3">11061_1 CR5-6</strain>
    </source>
</reference>
<name>A0A0C3S6S8_PHLG1</name>
<organism evidence="2 3">
    <name type="scientific">Phlebiopsis gigantea (strain 11061_1 CR5-6)</name>
    <name type="common">White-rot fungus</name>
    <name type="synonym">Peniophora gigantea</name>
    <dbReference type="NCBI Taxonomy" id="745531"/>
    <lineage>
        <taxon>Eukaryota</taxon>
        <taxon>Fungi</taxon>
        <taxon>Dikarya</taxon>
        <taxon>Basidiomycota</taxon>
        <taxon>Agaricomycotina</taxon>
        <taxon>Agaricomycetes</taxon>
        <taxon>Polyporales</taxon>
        <taxon>Phanerochaetaceae</taxon>
        <taxon>Phlebiopsis</taxon>
    </lineage>
</organism>
<proteinExistence type="predicted"/>
<feature type="region of interest" description="Disordered" evidence="1">
    <location>
        <begin position="247"/>
        <end position="356"/>
    </location>
</feature>
<evidence type="ECO:0000313" key="2">
    <source>
        <dbReference type="EMBL" id="KIP06367.1"/>
    </source>
</evidence>
<feature type="compositionally biased region" description="Low complexity" evidence="1">
    <location>
        <begin position="298"/>
        <end position="308"/>
    </location>
</feature>
<feature type="compositionally biased region" description="Basic and acidic residues" evidence="1">
    <location>
        <begin position="271"/>
        <end position="293"/>
    </location>
</feature>
<feature type="non-terminal residue" evidence="2">
    <location>
        <position position="356"/>
    </location>
</feature>